<dbReference type="GO" id="GO:0004776">
    <property type="term" value="F:succinate-CoA ligase (GDP-forming) activity"/>
    <property type="evidence" value="ECO:0007669"/>
    <property type="project" value="UniProtKB-EC"/>
</dbReference>
<evidence type="ECO:0000256" key="6">
    <source>
        <dbReference type="ARBA" id="ARBA00061754"/>
    </source>
</evidence>
<evidence type="ECO:0000256" key="3">
    <source>
        <dbReference type="ARBA" id="ARBA00022598"/>
    </source>
</evidence>
<comment type="subunit">
    <text evidence="6 7">Heterodimer of an alpha and a beta subunit. Different beta subunits determine nucleotide specificity. Together with the ATP-specific beta subunit SUCLA2, forms an ADP-forming succinyl-CoA synthetase (A-SCS). Together with the GTP-specific beta subunit SUCLG2 forms a GDP-forming succinyl-CoA synthetase (G-SCS).</text>
</comment>
<dbReference type="EMBL" id="KE164400">
    <property type="protein sequence ID" value="EPQ17757.1"/>
    <property type="molecule type" value="Genomic_DNA"/>
</dbReference>
<dbReference type="NCBIfam" id="TIGR01019">
    <property type="entry name" value="sucCoAalpha"/>
    <property type="match status" value="1"/>
</dbReference>
<dbReference type="HAMAP" id="MF_01988">
    <property type="entry name" value="Succ_CoA_alpha"/>
    <property type="match status" value="1"/>
</dbReference>
<dbReference type="GO" id="GO:0004775">
    <property type="term" value="F:succinate-CoA ligase (ADP-forming) activity"/>
    <property type="evidence" value="ECO:0007669"/>
    <property type="project" value="UniProtKB-UniRule"/>
</dbReference>
<dbReference type="Pfam" id="PF00549">
    <property type="entry name" value="Ligase_CoA"/>
    <property type="match status" value="1"/>
</dbReference>
<comment type="catalytic activity">
    <reaction evidence="7">
        <text>GTP + succinate + CoA = succinyl-CoA + GDP + phosphate</text>
        <dbReference type="Rhea" id="RHEA:22120"/>
        <dbReference type="ChEBI" id="CHEBI:30031"/>
        <dbReference type="ChEBI" id="CHEBI:37565"/>
        <dbReference type="ChEBI" id="CHEBI:43474"/>
        <dbReference type="ChEBI" id="CHEBI:57287"/>
        <dbReference type="ChEBI" id="CHEBI:57292"/>
        <dbReference type="ChEBI" id="CHEBI:58189"/>
        <dbReference type="EC" id="6.2.1.4"/>
    </reaction>
</comment>
<proteinExistence type="inferred from homology"/>
<comment type="function">
    <text evidence="5 7">Succinyl-CoA synthetase functions in the citric acid cycle (TCA), coupling the hydrolysis of succinyl-CoA to the synthesis of either ATP or GTP and thus represents the only step of substrate-level phosphorylation in the TCA. The alpha subunit of the enzyme binds the substrates coenzyme A and phosphate, while succinate binding and specificity for either ATP or GTP is provided by different beta subunits.</text>
</comment>
<dbReference type="Proteomes" id="UP000052978">
    <property type="component" value="Unassembled WGS sequence"/>
</dbReference>
<dbReference type="InterPro" id="IPR033847">
    <property type="entry name" value="Citrt_syn/SCS-alpha_CS"/>
</dbReference>
<accession>S7Q9R7</accession>
<keyword evidence="7" id="KW-0496">Mitochondrion</keyword>
<keyword evidence="2 7" id="KW-0816">Tricarboxylic acid cycle</keyword>
<feature type="domain" description="CoA-binding" evidence="10">
    <location>
        <begin position="142"/>
        <end position="238"/>
    </location>
</feature>
<feature type="binding site" evidence="7">
    <location>
        <position position="181"/>
    </location>
    <ligand>
        <name>CoA</name>
        <dbReference type="ChEBI" id="CHEBI:57287"/>
    </ligand>
</feature>
<keyword evidence="4 7" id="KW-0547">Nucleotide-binding</keyword>
<dbReference type="Pfam" id="PF02629">
    <property type="entry name" value="CoA_binding"/>
    <property type="match status" value="1"/>
</dbReference>
<dbReference type="GO" id="GO:0006099">
    <property type="term" value="P:tricarboxylic acid cycle"/>
    <property type="evidence" value="ECO:0007669"/>
    <property type="project" value="UniProtKB-UniRule"/>
</dbReference>
<reference evidence="11 12" key="1">
    <citation type="journal article" date="2013" name="Nat. Commun.">
        <title>Genome analysis reveals insights into physiology and longevity of the Brandt's bat Myotis brandtii.</title>
        <authorList>
            <person name="Seim I."/>
            <person name="Fang X."/>
            <person name="Xiong Z."/>
            <person name="Lobanov A.V."/>
            <person name="Huang Z."/>
            <person name="Ma S."/>
            <person name="Feng Y."/>
            <person name="Turanov A.A."/>
            <person name="Zhu Y."/>
            <person name="Lenz T.L."/>
            <person name="Gerashchenko M.V."/>
            <person name="Fan D."/>
            <person name="Hee Yim S."/>
            <person name="Yao X."/>
            <person name="Jordan D."/>
            <person name="Xiong Y."/>
            <person name="Ma Y."/>
            <person name="Lyapunov A.N."/>
            <person name="Chen G."/>
            <person name="Kulakova O.I."/>
            <person name="Sun Y."/>
            <person name="Lee S.G."/>
            <person name="Bronson R.T."/>
            <person name="Moskalev A.A."/>
            <person name="Sunyaev S.R."/>
            <person name="Zhang G."/>
            <person name="Krogh A."/>
            <person name="Wang J."/>
            <person name="Gladyshev V.N."/>
        </authorList>
    </citation>
    <scope>NUCLEOTIDE SEQUENCE [LARGE SCALE GENOMIC DNA]</scope>
</reference>
<feature type="binding site" evidence="7">
    <location>
        <begin position="234"/>
        <end position="236"/>
    </location>
    <ligand>
        <name>CoA</name>
        <dbReference type="ChEBI" id="CHEBI:57287"/>
    </ligand>
</feature>
<comment type="subcellular location">
    <subcellularLocation>
        <location evidence="7">Mitochondrion</location>
    </subcellularLocation>
</comment>
<dbReference type="PANTHER" id="PTHR11117">
    <property type="entry name" value="SUCCINYL-COA LIGASE SUBUNIT ALPHA"/>
    <property type="match status" value="1"/>
</dbReference>
<dbReference type="InterPro" id="IPR003781">
    <property type="entry name" value="CoA-bd"/>
</dbReference>
<keyword evidence="3 7" id="KW-0436">Ligase</keyword>
<evidence type="ECO:0000256" key="7">
    <source>
        <dbReference type="HAMAP-Rule" id="MF_03222"/>
    </source>
</evidence>
<dbReference type="GO" id="GO:0000166">
    <property type="term" value="F:nucleotide binding"/>
    <property type="evidence" value="ECO:0007669"/>
    <property type="project" value="UniProtKB-KW"/>
</dbReference>
<dbReference type="UniPathway" id="UPA00223">
    <property type="reaction ID" value="UER00999"/>
</dbReference>
<evidence type="ECO:0000256" key="1">
    <source>
        <dbReference type="ARBA" id="ARBA00005064"/>
    </source>
</evidence>
<dbReference type="FunFam" id="3.40.50.261:FF:000005">
    <property type="entry name" value="Succinate--CoA ligase [ADP-forming] subunit alpha, mitochondrial"/>
    <property type="match status" value="1"/>
</dbReference>
<dbReference type="InterPro" id="IPR016102">
    <property type="entry name" value="Succinyl-CoA_synth-like"/>
</dbReference>
<evidence type="ECO:0000313" key="11">
    <source>
        <dbReference type="EMBL" id="EPQ17757.1"/>
    </source>
</evidence>
<feature type="region of interest" description="Disordered" evidence="9">
    <location>
        <begin position="1"/>
        <end position="40"/>
    </location>
</feature>
<name>S7Q9R7_MYOBR</name>
<dbReference type="PANTHER" id="PTHR11117:SF2">
    <property type="entry name" value="SUCCINATE--COA LIGASE [ADP_GDP-FORMING] SUBUNIT ALPHA, MITOCHONDRIAL"/>
    <property type="match status" value="1"/>
</dbReference>
<dbReference type="SUPFAM" id="SSF51735">
    <property type="entry name" value="NAD(P)-binding Rossmann-fold domains"/>
    <property type="match status" value="1"/>
</dbReference>
<evidence type="ECO:0000256" key="2">
    <source>
        <dbReference type="ARBA" id="ARBA00022532"/>
    </source>
</evidence>
<evidence type="ECO:0000256" key="4">
    <source>
        <dbReference type="ARBA" id="ARBA00022741"/>
    </source>
</evidence>
<comment type="catalytic activity">
    <reaction evidence="7">
        <text>succinate + ATP + CoA = succinyl-CoA + ADP + phosphate</text>
        <dbReference type="Rhea" id="RHEA:17661"/>
        <dbReference type="ChEBI" id="CHEBI:30031"/>
        <dbReference type="ChEBI" id="CHEBI:30616"/>
        <dbReference type="ChEBI" id="CHEBI:43474"/>
        <dbReference type="ChEBI" id="CHEBI:57287"/>
        <dbReference type="ChEBI" id="CHEBI:57292"/>
        <dbReference type="ChEBI" id="CHEBI:456216"/>
        <dbReference type="EC" id="6.2.1.5"/>
    </reaction>
</comment>
<comment type="pathway">
    <text evidence="1 7">Carbohydrate metabolism; tricarboxylic acid cycle; succinate from succinyl-CoA (ligase route): step 1/1.</text>
</comment>
<dbReference type="GO" id="GO:0045244">
    <property type="term" value="C:succinate-CoA ligase complex (GDP-forming)"/>
    <property type="evidence" value="ECO:0007669"/>
    <property type="project" value="UniProtKB-ARBA"/>
</dbReference>
<keyword evidence="12" id="KW-1185">Reference proteome</keyword>
<dbReference type="SMART" id="SM00881">
    <property type="entry name" value="CoA_binding"/>
    <property type="match status" value="1"/>
</dbReference>
<feature type="active site" description="Tele-phosphohistidine intermediate" evidence="7">
    <location>
        <position position="390"/>
    </location>
</feature>
<feature type="binding site" evidence="7">
    <location>
        <position position="298"/>
    </location>
    <ligand>
        <name>substrate</name>
        <note>ligand shared with subunit beta</note>
    </ligand>
</feature>
<dbReference type="GO" id="GO:0009361">
    <property type="term" value="C:succinate-CoA ligase complex (ADP-forming)"/>
    <property type="evidence" value="ECO:0007669"/>
    <property type="project" value="TreeGrafter"/>
</dbReference>
<dbReference type="InterPro" id="IPR036291">
    <property type="entry name" value="NAD(P)-bd_dom_sf"/>
</dbReference>
<feature type="binding site" evidence="7">
    <location>
        <begin position="155"/>
        <end position="158"/>
    </location>
    <ligand>
        <name>CoA</name>
        <dbReference type="ChEBI" id="CHEBI:57287"/>
    </ligand>
</feature>
<evidence type="ECO:0000256" key="5">
    <source>
        <dbReference type="ARBA" id="ARBA00054246"/>
    </source>
</evidence>
<sequence length="437" mass="46592">MHRWGTSAWPVPSRNPGPLGGSQRAGFDPYPAGQAERPGCTGWHVQQHEEDSQGFTDEALRTTGQRQGVAKCQGIISRGALEKYKSLRCLTWREILKAHHGATVVPVGSNHYSESELSPHVKRLQQNGIRHCAYVASRKHLYVDKNTKVICQGFTGKQGTFHSQQALEYGTKLVGGTTPGKGGKTHLGLPVFNTVKEAKAQTGATASVIYVPPPFAAAAIDEAVEAEMPLVVCITEGIPQQDMVRVKHKILRQGKTRLIGPNCPGVINPGECKIGIMPGHIHKKGRIGIVSRSGTLTYEAVHQTTQVGLGQSLCIGIGGDPFNGTDFIDCLEVFLNDPATEGIILIGEIGGNAEENAAEFLKQHNSGPKAKPVVSFIAGLTAPPGRRMGHAGAIIAGGKGGAKEKISALQSAGVVVSMSPAQLGNTMYKEFEKRKML</sequence>
<gene>
    <name evidence="7" type="primary">SUCLG1</name>
    <name evidence="11" type="ORF">D623_10011316</name>
</gene>
<evidence type="ECO:0000313" key="12">
    <source>
        <dbReference type="Proteomes" id="UP000052978"/>
    </source>
</evidence>
<comment type="similarity">
    <text evidence="7 8">Belongs to the succinate/malate CoA ligase alpha subunit family.</text>
</comment>
<dbReference type="AlphaFoldDB" id="S7Q9R7"/>
<dbReference type="Gene3D" id="3.40.50.261">
    <property type="entry name" value="Succinyl-CoA synthetase domains"/>
    <property type="match status" value="1"/>
</dbReference>
<evidence type="ECO:0000259" key="10">
    <source>
        <dbReference type="SMART" id="SM00881"/>
    </source>
</evidence>
<dbReference type="PROSITE" id="PS01216">
    <property type="entry name" value="SUCCINYL_COA_LIG_1"/>
    <property type="match status" value="1"/>
</dbReference>
<protein>
    <recommendedName>
        <fullName evidence="7">Succinate--CoA ligase [ADP/GDP-forming] subunit alpha, mitochondrial</fullName>
        <ecNumber evidence="7">6.2.1.4</ecNumber>
        <ecNumber evidence="7">6.2.1.5</ecNumber>
    </recommendedName>
    <alternativeName>
        <fullName evidence="7">Succinyl-CoA synthetase subunit alpha</fullName>
        <shortName evidence="7">SCS-alpha</shortName>
    </alternativeName>
</protein>
<dbReference type="Gene3D" id="3.40.50.720">
    <property type="entry name" value="NAD(P)-binding Rossmann-like Domain"/>
    <property type="match status" value="1"/>
</dbReference>
<dbReference type="InterPro" id="IPR017440">
    <property type="entry name" value="Cit_synth/succinyl-CoA_lig_AS"/>
</dbReference>
<dbReference type="PRINTS" id="PR01798">
    <property type="entry name" value="SCOASYNTHASE"/>
</dbReference>
<evidence type="ECO:0000256" key="9">
    <source>
        <dbReference type="SAM" id="MobiDB-lite"/>
    </source>
</evidence>
<dbReference type="SUPFAM" id="SSF52210">
    <property type="entry name" value="Succinyl-CoA synthetase domains"/>
    <property type="match status" value="1"/>
</dbReference>
<dbReference type="EC" id="6.2.1.4" evidence="7"/>
<dbReference type="FunFam" id="3.40.50.720:FF:000002">
    <property type="entry name" value="Succinate--CoA ligase [ADP-forming] subunit alpha"/>
    <property type="match status" value="1"/>
</dbReference>
<dbReference type="GO" id="GO:0005739">
    <property type="term" value="C:mitochondrion"/>
    <property type="evidence" value="ECO:0007669"/>
    <property type="project" value="UniProtKB-SubCell"/>
</dbReference>
<dbReference type="InterPro" id="IPR005811">
    <property type="entry name" value="SUCC_ACL_C"/>
</dbReference>
<dbReference type="InterPro" id="IPR005810">
    <property type="entry name" value="CoA_lig_alpha"/>
</dbReference>
<evidence type="ECO:0000256" key="8">
    <source>
        <dbReference type="RuleBase" id="RU000677"/>
    </source>
</evidence>
<dbReference type="EC" id="6.2.1.5" evidence="7"/>
<organism evidence="11 12">
    <name type="scientific">Myotis brandtii</name>
    <name type="common">Brandt's bat</name>
    <dbReference type="NCBI Taxonomy" id="109478"/>
    <lineage>
        <taxon>Eukaryota</taxon>
        <taxon>Metazoa</taxon>
        <taxon>Chordata</taxon>
        <taxon>Craniata</taxon>
        <taxon>Vertebrata</taxon>
        <taxon>Euteleostomi</taxon>
        <taxon>Mammalia</taxon>
        <taxon>Eutheria</taxon>
        <taxon>Laurasiatheria</taxon>
        <taxon>Chiroptera</taxon>
        <taxon>Yangochiroptera</taxon>
        <taxon>Vespertilionidae</taxon>
        <taxon>Myotis</taxon>
    </lineage>
</organism>
<dbReference type="PROSITE" id="PS00399">
    <property type="entry name" value="SUCCINYL_COA_LIG_2"/>
    <property type="match status" value="1"/>
</dbReference>
<dbReference type="NCBIfam" id="NF004230">
    <property type="entry name" value="PRK05678.1"/>
    <property type="match status" value="1"/>
</dbReference>